<feature type="region of interest" description="Disordered" evidence="6">
    <location>
        <begin position="1"/>
        <end position="23"/>
    </location>
</feature>
<dbReference type="PANTHER" id="PTHR30520:SF6">
    <property type="entry name" value="FORMATE_NITRATE FAMILY TRANSPORTER (EUROFUNG)"/>
    <property type="match status" value="1"/>
</dbReference>
<gene>
    <name evidence="8" type="ORF">WJX75_007798</name>
</gene>
<evidence type="ECO:0000256" key="2">
    <source>
        <dbReference type="ARBA" id="ARBA00022692"/>
    </source>
</evidence>
<evidence type="ECO:0000256" key="6">
    <source>
        <dbReference type="SAM" id="MobiDB-lite"/>
    </source>
</evidence>
<reference evidence="8 9" key="1">
    <citation type="journal article" date="2024" name="Nat. Commun.">
        <title>Phylogenomics reveals the evolutionary origins of lichenization in chlorophyte algae.</title>
        <authorList>
            <person name="Puginier C."/>
            <person name="Libourel C."/>
            <person name="Otte J."/>
            <person name="Skaloud P."/>
            <person name="Haon M."/>
            <person name="Grisel S."/>
            <person name="Petersen M."/>
            <person name="Berrin J.G."/>
            <person name="Delaux P.M."/>
            <person name="Dal Grande F."/>
            <person name="Keller J."/>
        </authorList>
    </citation>
    <scope>NUCLEOTIDE SEQUENCE [LARGE SCALE GENOMIC DNA]</scope>
    <source>
        <strain evidence="8 9">SAG 216-7</strain>
    </source>
</reference>
<proteinExistence type="inferred from homology"/>
<feature type="compositionally biased region" description="Basic and acidic residues" evidence="6">
    <location>
        <begin position="1"/>
        <end position="20"/>
    </location>
</feature>
<evidence type="ECO:0000313" key="8">
    <source>
        <dbReference type="EMBL" id="KAK9915337.1"/>
    </source>
</evidence>
<sequence>MANNHTYEREESTRGRRDTSKAMAIRQPTLRTPTIQLLPPPAIYDAAVVMGVEKANMPWWKTFYLGVLAGFYLSFGGCLAYTIGGQVPGIKQSDPGAQKLLYGAFGLPFGLALIIICGGELYTGNAAFLPAAVFEGRATWLQLLKNWFFSFFGNLAGSLFIVWIVDETLLFQSGMPAGVANAIMVAKSKTAASFGTTVVRGLLCNWLVTLGIWQATAAQDIIGKIFGVYFPVLAFVAIGFDHVIANMFLVPFGMKVGAPVSVGTYIVKSMIPVFIGNTIAAMFFVAGSYAFMYGTAAPRCSALIWGAGQMAHLPGFKNGAKQQADVDDKANGSYHSTAGSIPEGQAMDFRTDSAAAARV</sequence>
<evidence type="ECO:0008006" key="10">
    <source>
        <dbReference type="Google" id="ProtNLM"/>
    </source>
</evidence>
<evidence type="ECO:0000256" key="5">
    <source>
        <dbReference type="ARBA" id="ARBA00049660"/>
    </source>
</evidence>
<keyword evidence="4 7" id="KW-0472">Membrane</keyword>
<keyword evidence="3 7" id="KW-1133">Transmembrane helix</keyword>
<evidence type="ECO:0000256" key="7">
    <source>
        <dbReference type="SAM" id="Phobius"/>
    </source>
</evidence>
<evidence type="ECO:0000256" key="1">
    <source>
        <dbReference type="ARBA" id="ARBA00004141"/>
    </source>
</evidence>
<feature type="transmembrane region" description="Helical" evidence="7">
    <location>
        <begin position="225"/>
        <end position="250"/>
    </location>
</feature>
<dbReference type="InterPro" id="IPR000292">
    <property type="entry name" value="For/NO2_transpt"/>
</dbReference>
<accession>A0ABR2YTZ8</accession>
<feature type="transmembrane region" description="Helical" evidence="7">
    <location>
        <begin position="146"/>
        <end position="165"/>
    </location>
</feature>
<evidence type="ECO:0000313" key="9">
    <source>
        <dbReference type="Proteomes" id="UP001491310"/>
    </source>
</evidence>
<evidence type="ECO:0000256" key="3">
    <source>
        <dbReference type="ARBA" id="ARBA00022989"/>
    </source>
</evidence>
<comment type="subcellular location">
    <subcellularLocation>
        <location evidence="1">Membrane</location>
        <topology evidence="1">Multi-pass membrane protein</topology>
    </subcellularLocation>
</comment>
<feature type="transmembrane region" description="Helical" evidence="7">
    <location>
        <begin position="104"/>
        <end position="134"/>
    </location>
</feature>
<feature type="transmembrane region" description="Helical" evidence="7">
    <location>
        <begin position="270"/>
        <end position="291"/>
    </location>
</feature>
<name>A0ABR2YTZ8_9CHLO</name>
<dbReference type="InterPro" id="IPR023271">
    <property type="entry name" value="Aquaporin-like"/>
</dbReference>
<feature type="transmembrane region" description="Helical" evidence="7">
    <location>
        <begin position="63"/>
        <end position="84"/>
    </location>
</feature>
<comment type="similarity">
    <text evidence="5">Belongs to the FNT transporter (TC 1.A.16) family.</text>
</comment>
<dbReference type="Proteomes" id="UP001491310">
    <property type="component" value="Unassembled WGS sequence"/>
</dbReference>
<feature type="transmembrane region" description="Helical" evidence="7">
    <location>
        <begin position="191"/>
        <end position="213"/>
    </location>
</feature>
<dbReference type="PANTHER" id="PTHR30520">
    <property type="entry name" value="FORMATE TRANSPORTER-RELATED"/>
    <property type="match status" value="1"/>
</dbReference>
<dbReference type="Gene3D" id="1.20.1080.10">
    <property type="entry name" value="Glycerol uptake facilitator protein"/>
    <property type="match status" value="1"/>
</dbReference>
<organism evidence="8 9">
    <name type="scientific">Coccomyxa subellipsoidea</name>
    <dbReference type="NCBI Taxonomy" id="248742"/>
    <lineage>
        <taxon>Eukaryota</taxon>
        <taxon>Viridiplantae</taxon>
        <taxon>Chlorophyta</taxon>
        <taxon>core chlorophytes</taxon>
        <taxon>Trebouxiophyceae</taxon>
        <taxon>Trebouxiophyceae incertae sedis</taxon>
        <taxon>Coccomyxaceae</taxon>
        <taxon>Coccomyxa</taxon>
    </lineage>
</organism>
<comment type="caution">
    <text evidence="8">The sequence shown here is derived from an EMBL/GenBank/DDBJ whole genome shotgun (WGS) entry which is preliminary data.</text>
</comment>
<dbReference type="EMBL" id="JALJOT010000005">
    <property type="protein sequence ID" value="KAK9915337.1"/>
    <property type="molecule type" value="Genomic_DNA"/>
</dbReference>
<evidence type="ECO:0000256" key="4">
    <source>
        <dbReference type="ARBA" id="ARBA00023136"/>
    </source>
</evidence>
<keyword evidence="9" id="KW-1185">Reference proteome</keyword>
<keyword evidence="2 7" id="KW-0812">Transmembrane</keyword>
<dbReference type="Pfam" id="PF01226">
    <property type="entry name" value="Form_Nir_trans"/>
    <property type="match status" value="1"/>
</dbReference>
<protein>
    <recommendedName>
        <fullName evidence="10">Formate/nitrite transporter</fullName>
    </recommendedName>
</protein>